<dbReference type="SUPFAM" id="SSF53639">
    <property type="entry name" value="AraD/HMP-PK domain-like"/>
    <property type="match status" value="1"/>
</dbReference>
<organism evidence="2">
    <name type="scientific">marine sediment metagenome</name>
    <dbReference type="NCBI Taxonomy" id="412755"/>
    <lineage>
        <taxon>unclassified sequences</taxon>
        <taxon>metagenomes</taxon>
        <taxon>ecological metagenomes</taxon>
    </lineage>
</organism>
<dbReference type="InterPro" id="IPR036409">
    <property type="entry name" value="Aldolase_II/adducin_N_sf"/>
</dbReference>
<gene>
    <name evidence="2" type="ORF">S03H2_04898</name>
</gene>
<sequence>MDKSIAVSQDLENIITDIAEVARILWKLGWAESNAGNISVNVTEHIPEDIRELNKFPSKEIDKSYPELSGFSFFITGAGARMRDLAKEPSGNACILRIAEKSNRYHILWGKKSGLDFEPTSEIHSHLSIHRFILEKKAPQKVII</sequence>
<dbReference type="EMBL" id="BARU01001990">
    <property type="protein sequence ID" value="GAH22977.1"/>
    <property type="molecule type" value="Genomic_DNA"/>
</dbReference>
<dbReference type="Gene3D" id="3.40.225.10">
    <property type="entry name" value="Class II aldolase/adducin N-terminal domain"/>
    <property type="match status" value="1"/>
</dbReference>
<dbReference type="Pfam" id="PF00596">
    <property type="entry name" value="Aldolase_II"/>
    <property type="match status" value="1"/>
</dbReference>
<feature type="non-terminal residue" evidence="2">
    <location>
        <position position="144"/>
    </location>
</feature>
<protein>
    <recommendedName>
        <fullName evidence="1">Class II aldolase/adducin N-terminal domain-containing protein</fullName>
    </recommendedName>
</protein>
<evidence type="ECO:0000313" key="2">
    <source>
        <dbReference type="EMBL" id="GAH22977.1"/>
    </source>
</evidence>
<comment type="caution">
    <text evidence="2">The sequence shown here is derived from an EMBL/GenBank/DDBJ whole genome shotgun (WGS) entry which is preliminary data.</text>
</comment>
<dbReference type="AlphaFoldDB" id="X1DS52"/>
<proteinExistence type="predicted"/>
<feature type="domain" description="Class II aldolase/adducin N-terminal" evidence="1">
    <location>
        <begin position="17"/>
        <end position="131"/>
    </location>
</feature>
<evidence type="ECO:0000259" key="1">
    <source>
        <dbReference type="Pfam" id="PF00596"/>
    </source>
</evidence>
<dbReference type="InterPro" id="IPR001303">
    <property type="entry name" value="Aldolase_II/adducin_N"/>
</dbReference>
<accession>X1DS52</accession>
<name>X1DS52_9ZZZZ</name>
<reference evidence="2" key="1">
    <citation type="journal article" date="2014" name="Front. Microbiol.">
        <title>High frequency of phylogenetically diverse reductive dehalogenase-homologous genes in deep subseafloor sedimentary metagenomes.</title>
        <authorList>
            <person name="Kawai M."/>
            <person name="Futagami T."/>
            <person name="Toyoda A."/>
            <person name="Takaki Y."/>
            <person name="Nishi S."/>
            <person name="Hori S."/>
            <person name="Arai W."/>
            <person name="Tsubouchi T."/>
            <person name="Morono Y."/>
            <person name="Uchiyama I."/>
            <person name="Ito T."/>
            <person name="Fujiyama A."/>
            <person name="Inagaki F."/>
            <person name="Takami H."/>
        </authorList>
    </citation>
    <scope>NUCLEOTIDE SEQUENCE</scope>
    <source>
        <strain evidence="2">Expedition CK06-06</strain>
    </source>
</reference>